<evidence type="ECO:0000256" key="1">
    <source>
        <dbReference type="SAM" id="SignalP"/>
    </source>
</evidence>
<evidence type="ECO:0000313" key="3">
    <source>
        <dbReference type="Proteomes" id="UP000183656"/>
    </source>
</evidence>
<reference evidence="2 3" key="1">
    <citation type="submission" date="2016-10" db="EMBL/GenBank/DDBJ databases">
        <authorList>
            <person name="de Groot N.N."/>
        </authorList>
    </citation>
    <scope>NUCLEOTIDE SEQUENCE [LARGE SCALE GENOMIC DNA]</scope>
    <source>
        <strain evidence="2 3">R-24608</strain>
    </source>
</reference>
<protein>
    <submittedName>
        <fullName evidence="2">Uncharacterized protein</fullName>
    </submittedName>
</protein>
<dbReference type="STRING" id="343013.SAMN04489707_100559"/>
<sequence>MTLRAAPWLPLMLYAALAACAGRPPVPDWQGSAQGAAQRATAAYLAGEDRVAQAEWVRARAEVARTGRPDLLARLALMDCAAQVASLALQPPVCERFESLRADALAPERAYAAYLAGQASAQDAALLPEAHRQALAATGDTSAALAAMADPLARLVAAGALLQAGRASPAVMALATDTASAQGWRRPLLAWLLARAQRAEQAGNVEEAAALRRRVAVVESGGR</sequence>
<dbReference type="PROSITE" id="PS51257">
    <property type="entry name" value="PROKAR_LIPOPROTEIN"/>
    <property type="match status" value="1"/>
</dbReference>
<keyword evidence="1" id="KW-0732">Signal</keyword>
<evidence type="ECO:0000313" key="2">
    <source>
        <dbReference type="EMBL" id="SFU46836.1"/>
    </source>
</evidence>
<accession>A0A1I7GEZ5</accession>
<dbReference type="AlphaFoldDB" id="A0A1I7GEZ5"/>
<dbReference type="Proteomes" id="UP000183656">
    <property type="component" value="Unassembled WGS sequence"/>
</dbReference>
<dbReference type="OrthoDB" id="8562564at2"/>
<proteinExistence type="predicted"/>
<dbReference type="RefSeq" id="WP_139235337.1">
    <property type="nucleotide sequence ID" value="NZ_CYIG01000009.1"/>
</dbReference>
<gene>
    <name evidence="2" type="ORF">SAMN04489707_100559</name>
</gene>
<dbReference type="EMBL" id="FPBX01000005">
    <property type="protein sequence ID" value="SFU46836.1"/>
    <property type="molecule type" value="Genomic_DNA"/>
</dbReference>
<feature type="chain" id="PRO_5010184209" evidence="1">
    <location>
        <begin position="22"/>
        <end position="223"/>
    </location>
</feature>
<feature type="signal peptide" evidence="1">
    <location>
        <begin position="1"/>
        <end position="21"/>
    </location>
</feature>
<organism evidence="2 3">
    <name type="scientific">Paenacidovorax caeni</name>
    <dbReference type="NCBI Taxonomy" id="343013"/>
    <lineage>
        <taxon>Bacteria</taxon>
        <taxon>Pseudomonadati</taxon>
        <taxon>Pseudomonadota</taxon>
        <taxon>Betaproteobacteria</taxon>
        <taxon>Burkholderiales</taxon>
        <taxon>Comamonadaceae</taxon>
        <taxon>Paenacidovorax</taxon>
    </lineage>
</organism>
<name>A0A1I7GEZ5_9BURK</name>
<keyword evidence="3" id="KW-1185">Reference proteome</keyword>